<evidence type="ECO:0000256" key="4">
    <source>
        <dbReference type="ARBA" id="ARBA00022500"/>
    </source>
</evidence>
<dbReference type="PROSITE" id="PS50111">
    <property type="entry name" value="CHEMOTAXIS_TRANSDUC_2"/>
    <property type="match status" value="1"/>
</dbReference>
<reference evidence="16" key="1">
    <citation type="journal article" date="2009" name="Genome Biol.">
        <title>Genomic and genetic analyses of diversity and plant interactions of Pseudomonas fluorescens.</title>
        <authorList>
            <person name="Silby M.W."/>
            <person name="Cerdeno-Tarraga A.M."/>
            <person name="Vernikos G.S."/>
            <person name="Giddens S.R."/>
            <person name="Jackson R.W."/>
            <person name="Preston G.M."/>
            <person name="Zhang X.X."/>
            <person name="Moon C.D."/>
            <person name="Gehrig S.M."/>
            <person name="Godfrey S.A."/>
            <person name="Knight C.G."/>
            <person name="Malone J.G."/>
            <person name="Robinson Z."/>
            <person name="Spiers A.J."/>
            <person name="Harris S."/>
            <person name="Challis G.L."/>
            <person name="Yaxley A.M."/>
            <person name="Harris D."/>
            <person name="Seeger K."/>
            <person name="Murphy L."/>
            <person name="Rutter S."/>
            <person name="Squares R."/>
            <person name="Quail M.A."/>
            <person name="Saunders E."/>
            <person name="Mavromatis K."/>
            <person name="Brettin T.S."/>
            <person name="Bentley S.D."/>
            <person name="Hothersall J."/>
            <person name="Stephens E."/>
            <person name="Thomas C.M."/>
            <person name="Parkhill J."/>
            <person name="Levy S.B."/>
            <person name="Rainey P.B."/>
            <person name="Thomson N.R."/>
        </authorList>
    </citation>
    <scope>NUCLEOTIDE SEQUENCE [LARGE SCALE GENOMIC DNA]</scope>
    <source>
        <strain evidence="16">SBW25</strain>
    </source>
</reference>
<dbReference type="GO" id="GO:0004888">
    <property type="term" value="F:transmembrane signaling receptor activity"/>
    <property type="evidence" value="ECO:0007669"/>
    <property type="project" value="InterPro"/>
</dbReference>
<evidence type="ECO:0000256" key="6">
    <source>
        <dbReference type="ARBA" id="ARBA00022989"/>
    </source>
</evidence>
<dbReference type="PANTHER" id="PTHR32089">
    <property type="entry name" value="METHYL-ACCEPTING CHEMOTAXIS PROTEIN MCPB"/>
    <property type="match status" value="1"/>
</dbReference>
<dbReference type="InterPro" id="IPR004090">
    <property type="entry name" value="Chemotax_Me-accpt_rcpt"/>
</dbReference>
<dbReference type="SMART" id="SM00304">
    <property type="entry name" value="HAMP"/>
    <property type="match status" value="1"/>
</dbReference>
<gene>
    <name evidence="16" type="ordered locus">PFLU_3351</name>
</gene>
<dbReference type="InterPro" id="IPR004089">
    <property type="entry name" value="MCPsignal_dom"/>
</dbReference>
<evidence type="ECO:0000256" key="8">
    <source>
        <dbReference type="ARBA" id="ARBA00023224"/>
    </source>
</evidence>
<evidence type="ECO:0000256" key="7">
    <source>
        <dbReference type="ARBA" id="ARBA00023136"/>
    </source>
</evidence>
<dbReference type="GO" id="GO:0005886">
    <property type="term" value="C:plasma membrane"/>
    <property type="evidence" value="ECO:0007669"/>
    <property type="project" value="UniProtKB-SubCell"/>
</dbReference>
<keyword evidence="5 12" id="KW-0812">Transmembrane</keyword>
<dbReference type="GO" id="GO:0007165">
    <property type="term" value="P:signal transduction"/>
    <property type="evidence" value="ECO:0007669"/>
    <property type="project" value="UniProtKB-KW"/>
</dbReference>
<evidence type="ECO:0000256" key="12">
    <source>
        <dbReference type="SAM" id="Phobius"/>
    </source>
</evidence>
<feature type="domain" description="Methyl-accepting transducer" evidence="13">
    <location>
        <begin position="295"/>
        <end position="531"/>
    </location>
</feature>
<keyword evidence="2" id="KW-1003">Cell membrane</keyword>
<comment type="similarity">
    <text evidence="9">Belongs to the methyl-accepting chemotaxis (MCP) protein family.</text>
</comment>
<dbReference type="Gene3D" id="1.10.287.950">
    <property type="entry name" value="Methyl-accepting chemotaxis protein"/>
    <property type="match status" value="1"/>
</dbReference>
<evidence type="ECO:0000256" key="1">
    <source>
        <dbReference type="ARBA" id="ARBA00004651"/>
    </source>
</evidence>
<dbReference type="Pfam" id="PF00015">
    <property type="entry name" value="MCPsignal"/>
    <property type="match status" value="1"/>
</dbReference>
<evidence type="ECO:0000256" key="10">
    <source>
        <dbReference type="PROSITE-ProRule" id="PRU00284"/>
    </source>
</evidence>
<dbReference type="PRINTS" id="PR00260">
    <property type="entry name" value="CHEMTRNSDUCR"/>
</dbReference>
<evidence type="ECO:0000256" key="5">
    <source>
        <dbReference type="ARBA" id="ARBA00022692"/>
    </source>
</evidence>
<feature type="transmembrane region" description="Helical" evidence="12">
    <location>
        <begin position="217"/>
        <end position="236"/>
    </location>
</feature>
<evidence type="ECO:0000256" key="11">
    <source>
        <dbReference type="SAM" id="MobiDB-lite"/>
    </source>
</evidence>
<keyword evidence="7 12" id="KW-0472">Membrane</keyword>
<dbReference type="GO" id="GO:0006935">
    <property type="term" value="P:chemotaxis"/>
    <property type="evidence" value="ECO:0007669"/>
    <property type="project" value="UniProtKB-KW"/>
</dbReference>
<dbReference type="InterPro" id="IPR003660">
    <property type="entry name" value="HAMP_dom"/>
</dbReference>
<proteinExistence type="inferred from homology"/>
<feature type="transmembrane region" description="Helical" evidence="12">
    <location>
        <begin position="37"/>
        <end position="56"/>
    </location>
</feature>
<evidence type="ECO:0000313" key="15">
    <source>
        <dbReference type="EMBL" id="CAI2797565.1"/>
    </source>
</evidence>
<dbReference type="SMART" id="SM00283">
    <property type="entry name" value="MA"/>
    <property type="match status" value="1"/>
</dbReference>
<dbReference type="eggNOG" id="COG0840">
    <property type="taxonomic scope" value="Bacteria"/>
</dbReference>
<comment type="subcellular location">
    <subcellularLocation>
        <location evidence="1">Cell membrane</location>
        <topology evidence="1">Multi-pass membrane protein</topology>
    </subcellularLocation>
</comment>
<dbReference type="EMBL" id="OV986001">
    <property type="protein sequence ID" value="CAI2797565.1"/>
    <property type="molecule type" value="Genomic_DNA"/>
</dbReference>
<evidence type="ECO:0000256" key="3">
    <source>
        <dbReference type="ARBA" id="ARBA00022481"/>
    </source>
</evidence>
<feature type="transmembrane region" description="Helical" evidence="12">
    <location>
        <begin position="12"/>
        <end position="31"/>
    </location>
</feature>
<evidence type="ECO:0000256" key="2">
    <source>
        <dbReference type="ARBA" id="ARBA00022475"/>
    </source>
</evidence>
<keyword evidence="3" id="KW-0488">Methylation</keyword>
<dbReference type="Proteomes" id="UP001152918">
    <property type="component" value="Chromosome"/>
</dbReference>
<sequence>MAYSFSIYVRYLSIRALSGLFLGASAMFPNLKVRTGMVVVLFTFVLTLLFSVVNNWHSSERSHDQISELDRATSQIDGINNSLLLAIRTSANVSSAFIEIMAGRQQDAEARLILSEAIWKEAIAKIEASTADITEPTLKGYVRELKAAFTEYGDAVVGQRAATRAQSAKDYFQVNIAAGKGMTKLQAVRVKLVDELDTRSKQIMAESADRLKVSQTMAITLAVVTLALALLCWGFISSSVLRPLREAGVHFRRIAGGDLTQPVMVPGRNEIGELFTELQQMQVSQRETLSLIASSATQLASAAEELNVVTEESNRGLQQQDQQLEQAATAVTEMTSAVEEVARNATSTSQAASASDNLSQKSRAQVRENIQGTKLMASEIQDSARRIQNLASEVQNISTVLDVIRSISEQTNLLALNAAIEAARAGEAGRGFAVVADEVRTLAHRTQASTREIEQMIDMVQSNAEQAADVMRSSTAKAQDNLTITQASGNVLEEIFSAIGEINERNLVIASAAEEQAQVAREVDRNLIAIRDLSAQSAAGAMQTNSASHELSRLALDLNALVGRFRI</sequence>
<dbReference type="PANTHER" id="PTHR32089:SF120">
    <property type="entry name" value="METHYL-ACCEPTING CHEMOTAXIS PROTEIN TLPQ"/>
    <property type="match status" value="1"/>
</dbReference>
<accession>C3KD04</accession>
<evidence type="ECO:0000259" key="13">
    <source>
        <dbReference type="PROSITE" id="PS50111"/>
    </source>
</evidence>
<dbReference type="AlphaFoldDB" id="C3KD04"/>
<keyword evidence="4" id="KW-0145">Chemotaxis</keyword>
<evidence type="ECO:0000256" key="9">
    <source>
        <dbReference type="ARBA" id="ARBA00029447"/>
    </source>
</evidence>
<dbReference type="FunFam" id="1.10.287.950:FF:000001">
    <property type="entry name" value="Methyl-accepting chemotaxis sensory transducer"/>
    <property type="match status" value="1"/>
</dbReference>
<protein>
    <submittedName>
        <fullName evidence="15 16">Methyl-accepting chemotaxis protein</fullName>
    </submittedName>
</protein>
<dbReference type="PROSITE" id="PS50885">
    <property type="entry name" value="HAMP"/>
    <property type="match status" value="1"/>
</dbReference>
<keyword evidence="6 12" id="KW-1133">Transmembrane helix</keyword>
<dbReference type="EMBL" id="AM181176">
    <property type="protein sequence ID" value="CAY49577.1"/>
    <property type="molecule type" value="Genomic_DNA"/>
</dbReference>
<evidence type="ECO:0000313" key="16">
    <source>
        <dbReference type="EMBL" id="CAY49577.1"/>
    </source>
</evidence>
<reference evidence="15" key="2">
    <citation type="submission" date="2023-10" db="EMBL/GenBank/DDBJ databases">
        <authorList>
            <person name="Fortmann-Grote C."/>
        </authorList>
    </citation>
    <scope>NUCLEOTIDE SEQUENCE</scope>
    <source>
        <strain evidence="15">SBW25</strain>
    </source>
</reference>
<feature type="domain" description="HAMP" evidence="14">
    <location>
        <begin position="238"/>
        <end position="290"/>
    </location>
</feature>
<dbReference type="SUPFAM" id="SSF58104">
    <property type="entry name" value="Methyl-accepting chemotaxis protein (MCP) signaling domain"/>
    <property type="match status" value="1"/>
</dbReference>
<keyword evidence="8 10" id="KW-0807">Transducer</keyword>
<feature type="compositionally biased region" description="Low complexity" evidence="11">
    <location>
        <begin position="345"/>
        <end position="355"/>
    </location>
</feature>
<dbReference type="KEGG" id="pfs:PFLU_3351"/>
<dbReference type="HOGENOM" id="CLU_000445_107_27_6"/>
<evidence type="ECO:0000259" key="14">
    <source>
        <dbReference type="PROSITE" id="PS50885"/>
    </source>
</evidence>
<feature type="region of interest" description="Disordered" evidence="11">
    <location>
        <begin position="341"/>
        <end position="364"/>
    </location>
</feature>
<dbReference type="CDD" id="cd06225">
    <property type="entry name" value="HAMP"/>
    <property type="match status" value="1"/>
</dbReference>
<name>C3KD04_PSEFS</name>
<organism evidence="16">
    <name type="scientific">Pseudomonas fluorescens (strain SBW25)</name>
    <dbReference type="NCBI Taxonomy" id="216595"/>
    <lineage>
        <taxon>Bacteria</taxon>
        <taxon>Pseudomonadati</taxon>
        <taxon>Pseudomonadota</taxon>
        <taxon>Gammaproteobacteria</taxon>
        <taxon>Pseudomonadales</taxon>
        <taxon>Pseudomonadaceae</taxon>
        <taxon>Pseudomonas</taxon>
    </lineage>
</organism>
<dbReference type="Pfam" id="PF00672">
    <property type="entry name" value="HAMP"/>
    <property type="match status" value="1"/>
</dbReference>